<keyword evidence="3 6" id="KW-0694">RNA-binding</keyword>
<dbReference type="EMBL" id="FNLL01000006">
    <property type="protein sequence ID" value="SDU30920.1"/>
    <property type="molecule type" value="Genomic_DNA"/>
</dbReference>
<reference evidence="9" key="1">
    <citation type="submission" date="2016-10" db="EMBL/GenBank/DDBJ databases">
        <authorList>
            <person name="Varghese N."/>
            <person name="Submissions S."/>
        </authorList>
    </citation>
    <scope>NUCLEOTIDE SEQUENCE [LARGE SCALE GENOMIC DNA]</scope>
    <source>
        <strain evidence="9">DSM 3384</strain>
    </source>
</reference>
<dbReference type="Gene3D" id="1.10.940.10">
    <property type="entry name" value="NusB-like"/>
    <property type="match status" value="1"/>
</dbReference>
<dbReference type="Proteomes" id="UP000199608">
    <property type="component" value="Unassembled WGS sequence"/>
</dbReference>
<keyword evidence="9" id="KW-1185">Reference proteome</keyword>
<feature type="domain" description="NusB/RsmB/TIM44" evidence="7">
    <location>
        <begin position="5"/>
        <end position="131"/>
    </location>
</feature>
<dbReference type="PANTHER" id="PTHR11078:SF3">
    <property type="entry name" value="ANTITERMINATION NUSB DOMAIN-CONTAINING PROTEIN"/>
    <property type="match status" value="1"/>
</dbReference>
<dbReference type="InterPro" id="IPR011605">
    <property type="entry name" value="NusB_fam"/>
</dbReference>
<dbReference type="SUPFAM" id="SSF48013">
    <property type="entry name" value="NusB-like"/>
    <property type="match status" value="1"/>
</dbReference>
<dbReference type="GO" id="GO:0006353">
    <property type="term" value="P:DNA-templated transcription termination"/>
    <property type="evidence" value="ECO:0007669"/>
    <property type="project" value="UniProtKB-UniRule"/>
</dbReference>
<dbReference type="GO" id="GO:0031564">
    <property type="term" value="P:transcription antitermination"/>
    <property type="evidence" value="ECO:0007669"/>
    <property type="project" value="UniProtKB-KW"/>
</dbReference>
<organism evidence="8 9">
    <name type="scientific">Desulfobacula phenolica</name>
    <dbReference type="NCBI Taxonomy" id="90732"/>
    <lineage>
        <taxon>Bacteria</taxon>
        <taxon>Pseudomonadati</taxon>
        <taxon>Thermodesulfobacteriota</taxon>
        <taxon>Desulfobacteria</taxon>
        <taxon>Desulfobacterales</taxon>
        <taxon>Desulfobacteraceae</taxon>
        <taxon>Desulfobacula</taxon>
    </lineage>
</organism>
<name>A0A1H2HGA7_9BACT</name>
<evidence type="ECO:0000313" key="8">
    <source>
        <dbReference type="EMBL" id="SDU30920.1"/>
    </source>
</evidence>
<evidence type="ECO:0000256" key="5">
    <source>
        <dbReference type="ARBA" id="ARBA00023163"/>
    </source>
</evidence>
<sequence length="138" mass="15794">MGDRRQARELALQALFSFDMDKVDPDESLEAFCTNNEEKLTQGVEPFFMDLVKGVRENQPKIDALLNTYSKNWKISRMPVVDRNIMRIAIFEFLKHTDIPCSVTINEAVEIGKKYGTRDSGSFINGVLDRIKSLEGFE</sequence>
<dbReference type="RefSeq" id="WP_092234382.1">
    <property type="nucleotide sequence ID" value="NZ_FNLL01000006.1"/>
</dbReference>
<gene>
    <name evidence="6" type="primary">nusB</name>
    <name evidence="8" type="ORF">SAMN04487931_106231</name>
</gene>
<keyword evidence="4 6" id="KW-0805">Transcription regulation</keyword>
<dbReference type="GO" id="GO:0003723">
    <property type="term" value="F:RNA binding"/>
    <property type="evidence" value="ECO:0007669"/>
    <property type="project" value="UniProtKB-UniRule"/>
</dbReference>
<dbReference type="InterPro" id="IPR035926">
    <property type="entry name" value="NusB-like_sf"/>
</dbReference>
<evidence type="ECO:0000259" key="7">
    <source>
        <dbReference type="Pfam" id="PF01029"/>
    </source>
</evidence>
<dbReference type="PANTHER" id="PTHR11078">
    <property type="entry name" value="N UTILIZATION SUBSTANCE PROTEIN B-RELATED"/>
    <property type="match status" value="1"/>
</dbReference>
<dbReference type="CDD" id="cd00619">
    <property type="entry name" value="Terminator_NusB"/>
    <property type="match status" value="1"/>
</dbReference>
<dbReference type="GO" id="GO:0005829">
    <property type="term" value="C:cytosol"/>
    <property type="evidence" value="ECO:0007669"/>
    <property type="project" value="TreeGrafter"/>
</dbReference>
<evidence type="ECO:0000256" key="4">
    <source>
        <dbReference type="ARBA" id="ARBA00023015"/>
    </source>
</evidence>
<protein>
    <recommendedName>
        <fullName evidence="6">Transcription antitermination protein NusB</fullName>
    </recommendedName>
    <alternativeName>
        <fullName evidence="6">Antitermination factor NusB</fullName>
    </alternativeName>
</protein>
<comment type="function">
    <text evidence="6">Involved in transcription antitermination. Required for transcription of ribosomal RNA (rRNA) genes. Binds specifically to the boxA antiterminator sequence of the ribosomal RNA (rrn) operons.</text>
</comment>
<dbReference type="HAMAP" id="MF_00073">
    <property type="entry name" value="NusB"/>
    <property type="match status" value="1"/>
</dbReference>
<keyword evidence="2 6" id="KW-0889">Transcription antitermination</keyword>
<dbReference type="NCBIfam" id="TIGR01951">
    <property type="entry name" value="nusB"/>
    <property type="match status" value="1"/>
</dbReference>
<proteinExistence type="inferred from homology"/>
<dbReference type="Pfam" id="PF01029">
    <property type="entry name" value="NusB"/>
    <property type="match status" value="1"/>
</dbReference>
<evidence type="ECO:0000313" key="9">
    <source>
        <dbReference type="Proteomes" id="UP000199608"/>
    </source>
</evidence>
<evidence type="ECO:0000256" key="3">
    <source>
        <dbReference type="ARBA" id="ARBA00022884"/>
    </source>
</evidence>
<evidence type="ECO:0000256" key="2">
    <source>
        <dbReference type="ARBA" id="ARBA00022814"/>
    </source>
</evidence>
<evidence type="ECO:0000256" key="1">
    <source>
        <dbReference type="ARBA" id="ARBA00005952"/>
    </source>
</evidence>
<dbReference type="InterPro" id="IPR006027">
    <property type="entry name" value="NusB_RsmB_TIM44"/>
</dbReference>
<evidence type="ECO:0000256" key="6">
    <source>
        <dbReference type="HAMAP-Rule" id="MF_00073"/>
    </source>
</evidence>
<comment type="similarity">
    <text evidence="1 6">Belongs to the NusB family.</text>
</comment>
<accession>A0A1H2HGA7</accession>
<dbReference type="AlphaFoldDB" id="A0A1H2HGA7"/>
<keyword evidence="5 6" id="KW-0804">Transcription</keyword>